<accession>A0A9P6NYB0</accession>
<organism evidence="1 2">
    <name type="scientific">Cronartium quercuum f. sp. fusiforme G11</name>
    <dbReference type="NCBI Taxonomy" id="708437"/>
    <lineage>
        <taxon>Eukaryota</taxon>
        <taxon>Fungi</taxon>
        <taxon>Dikarya</taxon>
        <taxon>Basidiomycota</taxon>
        <taxon>Pucciniomycotina</taxon>
        <taxon>Pucciniomycetes</taxon>
        <taxon>Pucciniales</taxon>
        <taxon>Coleosporiaceae</taxon>
        <taxon>Cronartium</taxon>
    </lineage>
</organism>
<keyword evidence="2" id="KW-1185">Reference proteome</keyword>
<protein>
    <submittedName>
        <fullName evidence="1">Uncharacterized protein</fullName>
    </submittedName>
</protein>
<sequence>MTTYPANIKYDRTLCVYIDPENLNHFFFITLAVAELWASCWGKNGVDIHSPPTCIKFQENNPKASTVTNLGTQVDCFLISEVIAGVMSGMSQSSSQSSSVNGLPSPSLAQVVPASSPASLDYVDPSSMEGIDAFLEFLKFTPAKCRELRMVFENQDVTDFRLLVPAHFPQSVLLDMGLSHGVIVSLYCGVPAFNKCLCVMSVPPSWL</sequence>
<proteinExistence type="predicted"/>
<feature type="non-terminal residue" evidence="1">
    <location>
        <position position="207"/>
    </location>
</feature>
<dbReference type="Proteomes" id="UP000886653">
    <property type="component" value="Unassembled WGS sequence"/>
</dbReference>
<gene>
    <name evidence="1" type="ORF">CROQUDRAFT_649770</name>
</gene>
<evidence type="ECO:0000313" key="2">
    <source>
        <dbReference type="Proteomes" id="UP000886653"/>
    </source>
</evidence>
<evidence type="ECO:0000313" key="1">
    <source>
        <dbReference type="EMBL" id="KAG0152374.1"/>
    </source>
</evidence>
<name>A0A9P6NYB0_9BASI</name>
<dbReference type="OrthoDB" id="2496966at2759"/>
<dbReference type="AlphaFoldDB" id="A0A9P6NYB0"/>
<dbReference type="EMBL" id="MU167208">
    <property type="protein sequence ID" value="KAG0152374.1"/>
    <property type="molecule type" value="Genomic_DNA"/>
</dbReference>
<comment type="caution">
    <text evidence="1">The sequence shown here is derived from an EMBL/GenBank/DDBJ whole genome shotgun (WGS) entry which is preliminary data.</text>
</comment>
<reference evidence="1" key="1">
    <citation type="submission" date="2013-11" db="EMBL/GenBank/DDBJ databases">
        <title>Genome sequence of the fusiform rust pathogen reveals effectors for host alternation and coevolution with pine.</title>
        <authorList>
            <consortium name="DOE Joint Genome Institute"/>
            <person name="Smith K."/>
            <person name="Pendleton A."/>
            <person name="Kubisiak T."/>
            <person name="Anderson C."/>
            <person name="Salamov A."/>
            <person name="Aerts A."/>
            <person name="Riley R."/>
            <person name="Clum A."/>
            <person name="Lindquist E."/>
            <person name="Ence D."/>
            <person name="Campbell M."/>
            <person name="Kronenberg Z."/>
            <person name="Feau N."/>
            <person name="Dhillon B."/>
            <person name="Hamelin R."/>
            <person name="Burleigh J."/>
            <person name="Smith J."/>
            <person name="Yandell M."/>
            <person name="Nelson C."/>
            <person name="Grigoriev I."/>
            <person name="Davis J."/>
        </authorList>
    </citation>
    <scope>NUCLEOTIDE SEQUENCE</scope>
    <source>
        <strain evidence="1">G11</strain>
    </source>
</reference>